<protein>
    <submittedName>
        <fullName evidence="6">Integrase</fullName>
    </submittedName>
</protein>
<dbReference type="AlphaFoldDB" id="A0A069PE94"/>
<dbReference type="SUPFAM" id="SSF56349">
    <property type="entry name" value="DNA breaking-rejoining enzymes"/>
    <property type="match status" value="1"/>
</dbReference>
<keyword evidence="2" id="KW-0229">DNA integration</keyword>
<sequence>MNTLRQAVEEYLNLRRSLGFKLHDAGKALPDFVTFMEQHRAPYITQTLALAWAQQPFDVQPAHWARRLSFVREFARHRSATDSRTQIPAQALLPFQPKRARPYLYSDDEIRNLLRAALQMPCRYERSALRPWTFYCLLGLLSVSGMRLGEARNLELQDVDLTTGVLTIRGAKFGKSRLVPLHDSTRKVLADYIVRRNRHWATRPVSSYLFVSNRGNRLDGAEVHRTFYALSRQVGLRGVSDHHGPRLHDMRHAFATNTLVHWYQSKQDPARCLPILSAYLGHVHVADTQWYLTGSPELMREAMRRLEQRWENRP</sequence>
<organism evidence="6 7">
    <name type="scientific">Caballeronia glathei</name>
    <dbReference type="NCBI Taxonomy" id="60547"/>
    <lineage>
        <taxon>Bacteria</taxon>
        <taxon>Pseudomonadati</taxon>
        <taxon>Pseudomonadota</taxon>
        <taxon>Betaproteobacteria</taxon>
        <taxon>Burkholderiales</taxon>
        <taxon>Burkholderiaceae</taxon>
        <taxon>Caballeronia</taxon>
    </lineage>
</organism>
<evidence type="ECO:0000313" key="7">
    <source>
        <dbReference type="Proteomes" id="UP000027466"/>
    </source>
</evidence>
<evidence type="ECO:0000256" key="1">
    <source>
        <dbReference type="ARBA" id="ARBA00008857"/>
    </source>
</evidence>
<dbReference type="GO" id="GO:0015074">
    <property type="term" value="P:DNA integration"/>
    <property type="evidence" value="ECO:0007669"/>
    <property type="project" value="UniProtKB-KW"/>
</dbReference>
<evidence type="ECO:0000256" key="2">
    <source>
        <dbReference type="ARBA" id="ARBA00022908"/>
    </source>
</evidence>
<evidence type="ECO:0000259" key="5">
    <source>
        <dbReference type="PROSITE" id="PS51898"/>
    </source>
</evidence>
<evidence type="ECO:0000256" key="3">
    <source>
        <dbReference type="ARBA" id="ARBA00023125"/>
    </source>
</evidence>
<dbReference type="PANTHER" id="PTHR30349:SF41">
    <property type="entry name" value="INTEGRASE_RECOMBINASE PROTEIN MJ0367-RELATED"/>
    <property type="match status" value="1"/>
</dbReference>
<comment type="caution">
    <text evidence="6">The sequence shown here is derived from an EMBL/GenBank/DDBJ whole genome shotgun (WGS) entry which is preliminary data.</text>
</comment>
<dbReference type="PROSITE" id="PS51898">
    <property type="entry name" value="TYR_RECOMBINASE"/>
    <property type="match status" value="1"/>
</dbReference>
<accession>A0A069PE94</accession>
<keyword evidence="4" id="KW-0233">DNA recombination</keyword>
<dbReference type="InterPro" id="IPR011010">
    <property type="entry name" value="DNA_brk_join_enz"/>
</dbReference>
<dbReference type="InterPro" id="IPR013762">
    <property type="entry name" value="Integrase-like_cat_sf"/>
</dbReference>
<dbReference type="Pfam" id="PF00589">
    <property type="entry name" value="Phage_integrase"/>
    <property type="match status" value="1"/>
</dbReference>
<feature type="domain" description="Tyr recombinase" evidence="5">
    <location>
        <begin position="99"/>
        <end position="304"/>
    </location>
</feature>
<dbReference type="GO" id="GO:0003677">
    <property type="term" value="F:DNA binding"/>
    <property type="evidence" value="ECO:0007669"/>
    <property type="project" value="UniProtKB-KW"/>
</dbReference>
<dbReference type="RefSeq" id="WP_035942803.1">
    <property type="nucleotide sequence ID" value="NZ_CADFFX010000040.1"/>
</dbReference>
<dbReference type="STRING" id="60547.GCA_000751215_00252"/>
<dbReference type="CDD" id="cd00797">
    <property type="entry name" value="INT_RitB_C_like"/>
    <property type="match status" value="1"/>
</dbReference>
<name>A0A069PE94_9BURK</name>
<dbReference type="InterPro" id="IPR002104">
    <property type="entry name" value="Integrase_catalytic"/>
</dbReference>
<evidence type="ECO:0000256" key="4">
    <source>
        <dbReference type="ARBA" id="ARBA00023172"/>
    </source>
</evidence>
<dbReference type="InterPro" id="IPR050090">
    <property type="entry name" value="Tyrosine_recombinase_XerCD"/>
</dbReference>
<dbReference type="GO" id="GO:0006310">
    <property type="term" value="P:DNA recombination"/>
    <property type="evidence" value="ECO:0007669"/>
    <property type="project" value="UniProtKB-KW"/>
</dbReference>
<gene>
    <name evidence="6" type="ORF">BG61_03380</name>
</gene>
<keyword evidence="3" id="KW-0238">DNA-binding</keyword>
<dbReference type="Proteomes" id="UP000027466">
    <property type="component" value="Unassembled WGS sequence"/>
</dbReference>
<reference evidence="6 7" key="1">
    <citation type="submission" date="2014-03" db="EMBL/GenBank/DDBJ databases">
        <title>Draft Genome Sequences of Four Burkholderia Strains.</title>
        <authorList>
            <person name="Liu X.Y."/>
            <person name="Li C.X."/>
            <person name="Xu J.H."/>
        </authorList>
    </citation>
    <scope>NUCLEOTIDE SEQUENCE [LARGE SCALE GENOMIC DNA]</scope>
    <source>
        <strain evidence="6 7">DSM 50014</strain>
    </source>
</reference>
<keyword evidence="7" id="KW-1185">Reference proteome</keyword>
<dbReference type="PANTHER" id="PTHR30349">
    <property type="entry name" value="PHAGE INTEGRASE-RELATED"/>
    <property type="match status" value="1"/>
</dbReference>
<dbReference type="Gene3D" id="1.10.443.10">
    <property type="entry name" value="Intergrase catalytic core"/>
    <property type="match status" value="1"/>
</dbReference>
<evidence type="ECO:0000313" key="6">
    <source>
        <dbReference type="EMBL" id="KDR38114.1"/>
    </source>
</evidence>
<dbReference type="EMBL" id="JFHC01000107">
    <property type="protein sequence ID" value="KDR38114.1"/>
    <property type="molecule type" value="Genomic_DNA"/>
</dbReference>
<comment type="similarity">
    <text evidence="1">Belongs to the 'phage' integrase family.</text>
</comment>
<proteinExistence type="inferred from homology"/>